<dbReference type="Proteomes" id="UP000324222">
    <property type="component" value="Unassembled WGS sequence"/>
</dbReference>
<accession>A0A5B7GAB5</accession>
<dbReference type="EMBL" id="VSRR010011656">
    <property type="protein sequence ID" value="MPC53484.1"/>
    <property type="molecule type" value="Genomic_DNA"/>
</dbReference>
<organism evidence="1 2">
    <name type="scientific">Portunus trituberculatus</name>
    <name type="common">Swimming crab</name>
    <name type="synonym">Neptunus trituberculatus</name>
    <dbReference type="NCBI Taxonomy" id="210409"/>
    <lineage>
        <taxon>Eukaryota</taxon>
        <taxon>Metazoa</taxon>
        <taxon>Ecdysozoa</taxon>
        <taxon>Arthropoda</taxon>
        <taxon>Crustacea</taxon>
        <taxon>Multicrustacea</taxon>
        <taxon>Malacostraca</taxon>
        <taxon>Eumalacostraca</taxon>
        <taxon>Eucarida</taxon>
        <taxon>Decapoda</taxon>
        <taxon>Pleocyemata</taxon>
        <taxon>Brachyura</taxon>
        <taxon>Eubrachyura</taxon>
        <taxon>Portunoidea</taxon>
        <taxon>Portunidae</taxon>
        <taxon>Portuninae</taxon>
        <taxon>Portunus</taxon>
    </lineage>
</organism>
<proteinExistence type="predicted"/>
<protein>
    <submittedName>
        <fullName evidence="1">Uncharacterized protein</fullName>
    </submittedName>
</protein>
<evidence type="ECO:0000313" key="1">
    <source>
        <dbReference type="EMBL" id="MPC53484.1"/>
    </source>
</evidence>
<sequence>MKRADVTFKTRAIHPRTTIPAPMIALPFSTKPTLTLALSRASASSTGPYGFTRG</sequence>
<name>A0A5B7GAB5_PORTR</name>
<gene>
    <name evidence="1" type="ORF">E2C01_047378</name>
</gene>
<evidence type="ECO:0000313" key="2">
    <source>
        <dbReference type="Proteomes" id="UP000324222"/>
    </source>
</evidence>
<dbReference type="AlphaFoldDB" id="A0A5B7GAB5"/>
<keyword evidence="2" id="KW-1185">Reference proteome</keyword>
<comment type="caution">
    <text evidence="1">The sequence shown here is derived from an EMBL/GenBank/DDBJ whole genome shotgun (WGS) entry which is preliminary data.</text>
</comment>
<reference evidence="1 2" key="1">
    <citation type="submission" date="2019-05" db="EMBL/GenBank/DDBJ databases">
        <title>Another draft genome of Portunus trituberculatus and its Hox gene families provides insights of decapod evolution.</title>
        <authorList>
            <person name="Jeong J.-H."/>
            <person name="Song I."/>
            <person name="Kim S."/>
            <person name="Choi T."/>
            <person name="Kim D."/>
            <person name="Ryu S."/>
            <person name="Kim W."/>
        </authorList>
    </citation>
    <scope>NUCLEOTIDE SEQUENCE [LARGE SCALE GENOMIC DNA]</scope>
    <source>
        <tissue evidence="1">Muscle</tissue>
    </source>
</reference>